<dbReference type="CDD" id="cd00143">
    <property type="entry name" value="PP2Cc"/>
    <property type="match status" value="1"/>
</dbReference>
<name>A0A150TN51_SORCE</name>
<feature type="compositionally biased region" description="Acidic residues" evidence="1">
    <location>
        <begin position="537"/>
        <end position="547"/>
    </location>
</feature>
<dbReference type="Gene3D" id="3.60.40.10">
    <property type="entry name" value="PPM-type phosphatase domain"/>
    <property type="match status" value="1"/>
</dbReference>
<keyword evidence="2" id="KW-1133">Transmembrane helix</keyword>
<dbReference type="AlphaFoldDB" id="A0A150TN51"/>
<evidence type="ECO:0000256" key="1">
    <source>
        <dbReference type="SAM" id="MobiDB-lite"/>
    </source>
</evidence>
<evidence type="ECO:0000256" key="2">
    <source>
        <dbReference type="SAM" id="Phobius"/>
    </source>
</evidence>
<comment type="caution">
    <text evidence="4">The sequence shown here is derived from an EMBL/GenBank/DDBJ whole genome shotgun (WGS) entry which is preliminary data.</text>
</comment>
<dbReference type="GO" id="GO:0004722">
    <property type="term" value="F:protein serine/threonine phosphatase activity"/>
    <property type="evidence" value="ECO:0007669"/>
    <property type="project" value="InterPro"/>
</dbReference>
<feature type="compositionally biased region" description="Basic and acidic residues" evidence="1">
    <location>
        <begin position="509"/>
        <end position="521"/>
    </location>
</feature>
<gene>
    <name evidence="4" type="ORF">BE21_36530</name>
</gene>
<dbReference type="PROSITE" id="PS51746">
    <property type="entry name" value="PPM_2"/>
    <property type="match status" value="1"/>
</dbReference>
<dbReference type="EMBL" id="JEME01001776">
    <property type="protein sequence ID" value="KYG06143.1"/>
    <property type="molecule type" value="Genomic_DNA"/>
</dbReference>
<dbReference type="Pfam" id="PF13672">
    <property type="entry name" value="PP2C_2"/>
    <property type="match status" value="1"/>
</dbReference>
<evidence type="ECO:0000259" key="3">
    <source>
        <dbReference type="PROSITE" id="PS51746"/>
    </source>
</evidence>
<dbReference type="PANTHER" id="PTHR47992">
    <property type="entry name" value="PROTEIN PHOSPHATASE"/>
    <property type="match status" value="1"/>
</dbReference>
<protein>
    <recommendedName>
        <fullName evidence="3">PPM-type phosphatase domain-containing protein</fullName>
    </recommendedName>
</protein>
<dbReference type="NCBIfam" id="NF033484">
    <property type="entry name" value="Stp1_PP2C_phos"/>
    <property type="match status" value="1"/>
</dbReference>
<dbReference type="SMART" id="SM00332">
    <property type="entry name" value="PP2Cc"/>
    <property type="match status" value="1"/>
</dbReference>
<dbReference type="Proteomes" id="UP000075502">
    <property type="component" value="Unassembled WGS sequence"/>
</dbReference>
<reference evidence="4 5" key="1">
    <citation type="submission" date="2014-02" db="EMBL/GenBank/DDBJ databases">
        <title>The small core and large imbalanced accessory genome model reveals a collaborative survival strategy of Sorangium cellulosum strains in nature.</title>
        <authorList>
            <person name="Han K."/>
            <person name="Peng R."/>
            <person name="Blom J."/>
            <person name="Li Y.-Z."/>
        </authorList>
    </citation>
    <scope>NUCLEOTIDE SEQUENCE [LARGE SCALE GENOMIC DNA]</scope>
    <source>
        <strain evidence="4 5">So0007-03</strain>
    </source>
</reference>
<dbReference type="SUPFAM" id="SSF81606">
    <property type="entry name" value="PP2C-like"/>
    <property type="match status" value="1"/>
</dbReference>
<feature type="compositionally biased region" description="Basic and acidic residues" evidence="1">
    <location>
        <begin position="1"/>
        <end position="10"/>
    </location>
</feature>
<keyword evidence="2" id="KW-0472">Membrane</keyword>
<dbReference type="InterPro" id="IPR015655">
    <property type="entry name" value="PP2C"/>
</dbReference>
<dbReference type="InterPro" id="IPR001932">
    <property type="entry name" value="PPM-type_phosphatase-like_dom"/>
</dbReference>
<feature type="compositionally biased region" description="Polar residues" evidence="1">
    <location>
        <begin position="21"/>
        <end position="32"/>
    </location>
</feature>
<dbReference type="SMART" id="SM00331">
    <property type="entry name" value="PP2C_SIG"/>
    <property type="match status" value="1"/>
</dbReference>
<dbReference type="InterPro" id="IPR036457">
    <property type="entry name" value="PPM-type-like_dom_sf"/>
</dbReference>
<sequence length="606" mass="63801">MSDPTVRETPTEALEVEGLSSAASVGTDSSGNAGKALGDSPHSAASLEAGKAGSLEAGKPVNWKPPTPPKMRPAANAAREQKAGIAVKSVKAPGAPGPDKVGRKLPPPPRVRLTAGGQREDDADGSPTRSDDLADGATPDAPPAGVHAHASLGAPSVVASHDGALDETPAAETAGDGSTLRPAAGDEPAEGAQRPDDTDGGAAAPADPRRPEVVLRLFGRTDVGQVREHNEDNFIVADLTKASRGLMEMDRYQVVGERGALLGVCDGMGGAAAGEVASQLAVDIIYQRMSAGGPPQHHDELAARLVQAIEAAGLRIFSEAKLDRTRRGMGTTSTIAALMDDHLFLGQVGDSRAYVLRGDRLVQVTRDQSLVNQLIEAGQLTEEEAETFEHNNIILQALGTADSVQVDLTYVELKRGDTLMLCSDGLSGMVRNEEIREVLRTVDDPIEACKVLTDRANQAGGHDNITVVVAKFDGDGLAEPDLVDIEELRYQKYSLPEHLLAQNAAASEPARKVKELDEKKISQRPPSPKSWLSAADGDLDEDGDDYDPVISPLPADDALEERKARAPVQGDEPIMIPTDGAPQWLVILMIVSAVACVTIAGYYLLR</sequence>
<feature type="region of interest" description="Disordered" evidence="1">
    <location>
        <begin position="506"/>
        <end position="566"/>
    </location>
</feature>
<evidence type="ECO:0000313" key="4">
    <source>
        <dbReference type="EMBL" id="KYG06143.1"/>
    </source>
</evidence>
<keyword evidence="2" id="KW-0812">Transmembrane</keyword>
<feature type="domain" description="PPM-type phosphatase" evidence="3">
    <location>
        <begin position="217"/>
        <end position="472"/>
    </location>
</feature>
<evidence type="ECO:0000313" key="5">
    <source>
        <dbReference type="Proteomes" id="UP000075502"/>
    </source>
</evidence>
<accession>A0A150TN51</accession>
<feature type="region of interest" description="Disordered" evidence="1">
    <location>
        <begin position="1"/>
        <end position="148"/>
    </location>
</feature>
<feature type="region of interest" description="Disordered" evidence="1">
    <location>
        <begin position="167"/>
        <end position="210"/>
    </location>
</feature>
<organism evidence="4 5">
    <name type="scientific">Sorangium cellulosum</name>
    <name type="common">Polyangium cellulosum</name>
    <dbReference type="NCBI Taxonomy" id="56"/>
    <lineage>
        <taxon>Bacteria</taxon>
        <taxon>Pseudomonadati</taxon>
        <taxon>Myxococcota</taxon>
        <taxon>Polyangia</taxon>
        <taxon>Polyangiales</taxon>
        <taxon>Polyangiaceae</taxon>
        <taxon>Sorangium</taxon>
    </lineage>
</organism>
<feature type="transmembrane region" description="Helical" evidence="2">
    <location>
        <begin position="584"/>
        <end position="605"/>
    </location>
</feature>
<proteinExistence type="predicted"/>